<evidence type="ECO:0000256" key="1">
    <source>
        <dbReference type="SAM" id="MobiDB-lite"/>
    </source>
</evidence>
<keyword evidence="3" id="KW-1185">Reference proteome</keyword>
<feature type="region of interest" description="Disordered" evidence="1">
    <location>
        <begin position="639"/>
        <end position="658"/>
    </location>
</feature>
<dbReference type="STRING" id="1408163.A0A0F4YZ29"/>
<accession>A0A0F4YZ29</accession>
<dbReference type="GeneID" id="25315445"/>
<evidence type="ECO:0000313" key="3">
    <source>
        <dbReference type="Proteomes" id="UP000053958"/>
    </source>
</evidence>
<reference evidence="2 3" key="1">
    <citation type="submission" date="2015-04" db="EMBL/GenBank/DDBJ databases">
        <authorList>
            <person name="Heijne W.H."/>
            <person name="Fedorova N.D."/>
            <person name="Nierman W.C."/>
            <person name="Vollebregt A.W."/>
            <person name="Zhao Z."/>
            <person name="Wu L."/>
            <person name="Kumar M."/>
            <person name="Stam H."/>
            <person name="van den Berg M.A."/>
            <person name="Pel H.J."/>
        </authorList>
    </citation>
    <scope>NUCLEOTIDE SEQUENCE [LARGE SCALE GENOMIC DNA]</scope>
    <source>
        <strain evidence="2 3">CBS 393.64</strain>
    </source>
</reference>
<dbReference type="AlphaFoldDB" id="A0A0F4YZ29"/>
<comment type="caution">
    <text evidence="2">The sequence shown here is derived from an EMBL/GenBank/DDBJ whole genome shotgun (WGS) entry which is preliminary data.</text>
</comment>
<feature type="compositionally biased region" description="Basic and acidic residues" evidence="1">
    <location>
        <begin position="641"/>
        <end position="658"/>
    </location>
</feature>
<gene>
    <name evidence="2" type="ORF">T310_3095</name>
</gene>
<protein>
    <recommendedName>
        <fullName evidence="4">F-box domain protein</fullName>
    </recommendedName>
</protein>
<dbReference type="EMBL" id="LASV01000120">
    <property type="protein sequence ID" value="KKA22878.1"/>
    <property type="molecule type" value="Genomic_DNA"/>
</dbReference>
<organism evidence="2 3">
    <name type="scientific">Rasamsonia emersonii (strain ATCC 16479 / CBS 393.64 / IMI 116815)</name>
    <dbReference type="NCBI Taxonomy" id="1408163"/>
    <lineage>
        <taxon>Eukaryota</taxon>
        <taxon>Fungi</taxon>
        <taxon>Dikarya</taxon>
        <taxon>Ascomycota</taxon>
        <taxon>Pezizomycotina</taxon>
        <taxon>Eurotiomycetes</taxon>
        <taxon>Eurotiomycetidae</taxon>
        <taxon>Eurotiales</taxon>
        <taxon>Trichocomaceae</taxon>
        <taxon>Rasamsonia</taxon>
    </lineage>
</organism>
<evidence type="ECO:0008006" key="4">
    <source>
        <dbReference type="Google" id="ProtNLM"/>
    </source>
</evidence>
<name>A0A0F4YZ29_RASE3</name>
<dbReference type="Proteomes" id="UP000053958">
    <property type="component" value="Unassembled WGS sequence"/>
</dbReference>
<dbReference type="RefSeq" id="XP_013329490.1">
    <property type="nucleotide sequence ID" value="XM_013474036.1"/>
</dbReference>
<dbReference type="OrthoDB" id="4227551at2759"/>
<evidence type="ECO:0000313" key="2">
    <source>
        <dbReference type="EMBL" id="KKA22878.1"/>
    </source>
</evidence>
<proteinExistence type="predicted"/>
<sequence length="658" mass="75517">MVHNMKLAEGCSSCLPADVSRDINNGNIKASNDLRQRSLIIDSSRYDDAGYFTFGRSASNLPFVPFLYHDLRIRISGCKQLIQDVTELTEDPLRRQCFRYTRRLKIDGCMPRRVDSDREEVFAEFGERNDDDDDDWGDGGFDDYDDLEPEYHPGPICDYREDEPDESARAWAPLATMVSKLHHLTDLIYACENQFPACLLRVLHIHHATCRLDLRTFRFRSLRDMSTDSHELSLATSPCLHALSVRYCSRDLLDQDDFNKEAVLRTVAGLAPNLRKVGMLCCMEGGVTAQHYIQPTWKGFVPDDGTTKLGALTSLFSSEVFTKQELETWSRHTDFSKLRSLSIMPTIEALADAAVNQRFPSLERLVLKMPRGENERSLRSACEMFLDSLNPLSTLRIHASIIDASLRDRIFQQHGATLRDLAFPPRTLKDILRMRDSCPFLEILRIQVKRSMSDRRETRFYEVLGTLPCLRKLSLDLDCSLAETELFSDDIVETFDDFDRELFGPTAWWRNGHIRNGLINAAVDEALVRSIWDIIATNKPGCSLKYLKVISGMGDNPIYPGGVGVMDRLRQLRRSYVLTSESDNGKVTQLRELGKMKRDEAFNATQRRVAYWLKVGGNMAESVSRREPVDRVFKRLWPPKTDSRDWRDDWSSRPLQRE</sequence>